<proteinExistence type="predicted"/>
<dbReference type="RefSeq" id="WP_169897551.1">
    <property type="nucleotide sequence ID" value="NZ_JAAQYP010000008.1"/>
</dbReference>
<comment type="caution">
    <text evidence="1">The sequence shown here is derived from an EMBL/GenBank/DDBJ whole genome shotgun (WGS) entry which is preliminary data.</text>
</comment>
<reference evidence="1 2" key="1">
    <citation type="journal article" date="2020" name="Front. Microbiol.">
        <title>Genetic Organization of the aprX-lipA2 Operon Affects the Proteolytic Potential of Pseudomonas Species in Milk.</title>
        <authorList>
            <person name="Maier C."/>
            <person name="Huptas C."/>
            <person name="von Neubeck M."/>
            <person name="Scherer S."/>
            <person name="Wenning M."/>
            <person name="Lucking G."/>
        </authorList>
    </citation>
    <scope>NUCLEOTIDE SEQUENCE [LARGE SCALE GENOMIC DNA]</scope>
    <source>
        <strain evidence="1 2">G4779</strain>
    </source>
</reference>
<organism evidence="1 2">
    <name type="scientific">Pseudomonas gessardii</name>
    <dbReference type="NCBI Taxonomy" id="78544"/>
    <lineage>
        <taxon>Bacteria</taxon>
        <taxon>Pseudomonadati</taxon>
        <taxon>Pseudomonadota</taxon>
        <taxon>Gammaproteobacteria</taxon>
        <taxon>Pseudomonadales</taxon>
        <taxon>Pseudomonadaceae</taxon>
        <taxon>Pseudomonas</taxon>
    </lineage>
</organism>
<evidence type="ECO:0000313" key="1">
    <source>
        <dbReference type="EMBL" id="NNA94956.1"/>
    </source>
</evidence>
<protein>
    <submittedName>
        <fullName evidence="1">Uncharacterized protein</fullName>
    </submittedName>
</protein>
<dbReference type="AlphaFoldDB" id="A0A7Y1MMM4"/>
<sequence>MTDDVSRLRAAKGADAFEVFVSNFPGVEIEPALAGGFYGVALGLVKLDREVRGEVLRAGVAESANDVLVTHNELNWA</sequence>
<gene>
    <name evidence="1" type="ORF">HBO33_07245</name>
</gene>
<evidence type="ECO:0000313" key="2">
    <source>
        <dbReference type="Proteomes" id="UP000542111"/>
    </source>
</evidence>
<name>A0A7Y1MMM4_9PSED</name>
<dbReference type="Proteomes" id="UP000542111">
    <property type="component" value="Unassembled WGS sequence"/>
</dbReference>
<accession>A0A7Y1MMM4</accession>
<dbReference type="EMBL" id="JAAQYP010000008">
    <property type="protein sequence ID" value="NNA94956.1"/>
    <property type="molecule type" value="Genomic_DNA"/>
</dbReference>